<accession>A0A1N7PQB9</accession>
<keyword evidence="2" id="KW-1185">Reference proteome</keyword>
<dbReference type="Proteomes" id="UP000186156">
    <property type="component" value="Unassembled WGS sequence"/>
</dbReference>
<organism evidence="1 2">
    <name type="scientific">Alicyclobacillus vulcanalis</name>
    <dbReference type="NCBI Taxonomy" id="252246"/>
    <lineage>
        <taxon>Bacteria</taxon>
        <taxon>Bacillati</taxon>
        <taxon>Bacillota</taxon>
        <taxon>Bacilli</taxon>
        <taxon>Bacillales</taxon>
        <taxon>Alicyclobacillaceae</taxon>
        <taxon>Alicyclobacillus</taxon>
    </lineage>
</organism>
<gene>
    <name evidence="1" type="ORF">SAMN05421799_1162</name>
</gene>
<sequence>MTKRGAAAWEALAEVRSEELARALVRMGVMIHGQAARLLRIPWQTAKDLTTHRWDMFEVQYKVPKHVTSGRYVVPGNRIMSLLRLSDHALSEWSEREGLSRTRNRVPADMLGQTLNMVEMLIRLRHDGLLYDEWDMMLPQNGDEGLHAWLVKRDGDYTLGVFLLPMRIRNEDKRSFILSGIIRRVIQNSSVSQVLFLAPREHYRVALQNLSTIERVGRTFYLLPWESFLEHPRWFLEAIYDDEHAQRKYLVEADVVDWDDRMRVPPQHAFGAFLRLPDGRYRLVDTYVNGSTDRVRNWREFIYGYQVPNTGQVAGADVYVFDETMREGLEAVLRMKSKKQFDVSMVEVHGWPEGMVKPKPAREASQDAFDEVDDSDIDWDAWLNEPW</sequence>
<evidence type="ECO:0000313" key="1">
    <source>
        <dbReference type="EMBL" id="SIT12735.1"/>
    </source>
</evidence>
<name>A0A1N7PQB9_9BACL</name>
<proteinExistence type="predicted"/>
<reference evidence="2" key="1">
    <citation type="submission" date="2017-01" db="EMBL/GenBank/DDBJ databases">
        <authorList>
            <person name="Varghese N."/>
            <person name="Submissions S."/>
        </authorList>
    </citation>
    <scope>NUCLEOTIDE SEQUENCE [LARGE SCALE GENOMIC DNA]</scope>
    <source>
        <strain evidence="2">DSM 16176</strain>
    </source>
</reference>
<dbReference type="RefSeq" id="WP_076349136.1">
    <property type="nucleotide sequence ID" value="NZ_FTOO01000016.1"/>
</dbReference>
<dbReference type="EMBL" id="FTOO01000016">
    <property type="protein sequence ID" value="SIT12735.1"/>
    <property type="molecule type" value="Genomic_DNA"/>
</dbReference>
<dbReference type="STRING" id="252246.SAMN05421799_1162"/>
<evidence type="ECO:0000313" key="2">
    <source>
        <dbReference type="Proteomes" id="UP000186156"/>
    </source>
</evidence>
<dbReference type="OrthoDB" id="2372975at2"/>
<dbReference type="AlphaFoldDB" id="A0A1N7PQB9"/>
<protein>
    <submittedName>
        <fullName evidence="1">Uncharacterized protein</fullName>
    </submittedName>
</protein>